<organism evidence="2 3">
    <name type="scientific">Pseudoalteromonas haloplanktis</name>
    <name type="common">Alteromonas haloplanktis</name>
    <dbReference type="NCBI Taxonomy" id="228"/>
    <lineage>
        <taxon>Bacteria</taxon>
        <taxon>Pseudomonadati</taxon>
        <taxon>Pseudomonadota</taxon>
        <taxon>Gammaproteobacteria</taxon>
        <taxon>Alteromonadales</taxon>
        <taxon>Pseudoalteromonadaceae</taxon>
        <taxon>Pseudoalteromonas</taxon>
    </lineage>
</organism>
<dbReference type="RefSeq" id="WP_016707883.1">
    <property type="nucleotide sequence ID" value="NZ_JAVIFY010000011.1"/>
</dbReference>
<evidence type="ECO:0000256" key="1">
    <source>
        <dbReference type="SAM" id="Phobius"/>
    </source>
</evidence>
<dbReference type="EMBL" id="JAVIFY010000011">
    <property type="protein sequence ID" value="MDQ9092822.1"/>
    <property type="molecule type" value="Genomic_DNA"/>
</dbReference>
<comment type="caution">
    <text evidence="2">The sequence shown here is derived from an EMBL/GenBank/DDBJ whole genome shotgun (WGS) entry which is preliminary data.</text>
</comment>
<dbReference type="Proteomes" id="UP001226574">
    <property type="component" value="Unassembled WGS sequence"/>
</dbReference>
<reference evidence="2 3" key="1">
    <citation type="submission" date="2023-08" db="EMBL/GenBank/DDBJ databases">
        <title>Pseudoalteromonas haloplanktis LL1 genome.</title>
        <authorList>
            <person name="Wu S."/>
        </authorList>
    </citation>
    <scope>NUCLEOTIDE SEQUENCE [LARGE SCALE GENOMIC DNA]</scope>
    <source>
        <strain evidence="2 3">LL1</strain>
    </source>
</reference>
<evidence type="ECO:0000313" key="2">
    <source>
        <dbReference type="EMBL" id="MDQ9092822.1"/>
    </source>
</evidence>
<accession>A0ABU1BEZ9</accession>
<feature type="transmembrane region" description="Helical" evidence="1">
    <location>
        <begin position="6"/>
        <end position="27"/>
    </location>
</feature>
<keyword evidence="1" id="KW-0812">Transmembrane</keyword>
<protein>
    <submittedName>
        <fullName evidence="2">Uncharacterized protein</fullName>
    </submittedName>
</protein>
<name>A0ABU1BEZ9_PSEHA</name>
<feature type="transmembrane region" description="Helical" evidence="1">
    <location>
        <begin position="39"/>
        <end position="63"/>
    </location>
</feature>
<proteinExistence type="predicted"/>
<evidence type="ECO:0000313" key="3">
    <source>
        <dbReference type="Proteomes" id="UP001226574"/>
    </source>
</evidence>
<keyword evidence="3" id="KW-1185">Reference proteome</keyword>
<gene>
    <name evidence="2" type="ORF">RC083_14610</name>
</gene>
<keyword evidence="1" id="KW-1133">Transmembrane helix</keyword>
<sequence length="97" mass="11359">MTPELTLIILAAIMIVLGYGFIYPRFAGNDFKKVSIQDLFATAITLTIAGSLYYNSHIAFNWLWFEMNWFWFTFLTYLVIEVPVCLLYAKKHNMKFS</sequence>
<feature type="transmembrane region" description="Helical" evidence="1">
    <location>
        <begin position="69"/>
        <end position="89"/>
    </location>
</feature>
<keyword evidence="1" id="KW-0472">Membrane</keyword>